<protein>
    <recommendedName>
        <fullName evidence="7">SUN domain-containing protein</fullName>
    </recommendedName>
</protein>
<keyword evidence="4" id="KW-0472">Membrane</keyword>
<proteinExistence type="predicted"/>
<evidence type="ECO:0000256" key="6">
    <source>
        <dbReference type="SAM" id="MobiDB-lite"/>
    </source>
</evidence>
<keyword evidence="3" id="KW-1133">Transmembrane helix</keyword>
<keyword evidence="2" id="KW-0812">Transmembrane</keyword>
<dbReference type="AlphaFoldDB" id="A0AAD5UJ60"/>
<dbReference type="GO" id="GO:0016020">
    <property type="term" value="C:membrane"/>
    <property type="evidence" value="ECO:0007669"/>
    <property type="project" value="InterPro"/>
</dbReference>
<name>A0AAD5UJ60_9FUNG</name>
<dbReference type="SUPFAM" id="SSF49785">
    <property type="entry name" value="Galactose-binding domain-like"/>
    <property type="match status" value="1"/>
</dbReference>
<dbReference type="InterPro" id="IPR008979">
    <property type="entry name" value="Galactose-bd-like_sf"/>
</dbReference>
<organism evidence="8 9">
    <name type="scientific">Boothiomyces macroporosus</name>
    <dbReference type="NCBI Taxonomy" id="261099"/>
    <lineage>
        <taxon>Eukaryota</taxon>
        <taxon>Fungi</taxon>
        <taxon>Fungi incertae sedis</taxon>
        <taxon>Chytridiomycota</taxon>
        <taxon>Chytridiomycota incertae sedis</taxon>
        <taxon>Chytridiomycetes</taxon>
        <taxon>Rhizophydiales</taxon>
        <taxon>Terramycetaceae</taxon>
        <taxon>Boothiomyces</taxon>
    </lineage>
</organism>
<dbReference type="GO" id="GO:0005737">
    <property type="term" value="C:cytoplasm"/>
    <property type="evidence" value="ECO:0007669"/>
    <property type="project" value="TreeGrafter"/>
</dbReference>
<evidence type="ECO:0000259" key="7">
    <source>
        <dbReference type="PROSITE" id="PS51469"/>
    </source>
</evidence>
<dbReference type="InterPro" id="IPR012919">
    <property type="entry name" value="SUN_dom"/>
</dbReference>
<dbReference type="GO" id="GO:0012505">
    <property type="term" value="C:endomembrane system"/>
    <property type="evidence" value="ECO:0007669"/>
    <property type="project" value="UniProtKB-SubCell"/>
</dbReference>
<accession>A0AAD5UJ60</accession>
<dbReference type="InterPro" id="IPR045120">
    <property type="entry name" value="Suco/Slp1-like"/>
</dbReference>
<comment type="caution">
    <text evidence="8">The sequence shown here is derived from an EMBL/GenBank/DDBJ whole genome shotgun (WGS) entry which is preliminary data.</text>
</comment>
<gene>
    <name evidence="8" type="ORF">HK103_005654</name>
</gene>
<sequence length="558" mass="63800">MKIYLLITSYLATQNAFNPVCSKENTASHTNIIETDNHCIFESTCILNDQVCSSACFTASAEVVQTPVLYSVKEIIPPAPTDSFEADTPAGSESTAKQTIETNSPETEAVEVIDQNITIETTEELDSTVEPPVKITENTTTIIDETANSNTEEFLESDNSTVSEEPIVNEEYLEVIKGNSSDLPNTIDESDSGDLVLLNNTEKSDEKKENITIKIPKKKAGFNYASFDCGALILGSNKEAKYPKAVLLNSKDEYMLSPCDAQKYVEIELCQNILVNSISLANFEYFSSMFKDFKLYGSSKLPEWKLLGTFQAKNVRDRQVFNLDDPVLWTKYIRIEFDSYYGSEYYCPITSVQVYGTSMMEQAQDLEQELDKLNTTEIIIPEVKSIARPELPFNDVCINEEKPKEKQNNIFSKIIKRLNQLEQTTSNLDLYFLELSYNVKRNSKSLSENRFQEQLSRFEKQMNEKLNEKNREIEEKMDKIQALMESLNKEVHYINLVEVDPILEQNPLFHLPITREPVVEIVNKAEVREKVEYVIKEVTEKKVDDEEKKKKKKKQKLI</sequence>
<feature type="compositionally biased region" description="Polar residues" evidence="6">
    <location>
        <begin position="91"/>
        <end position="104"/>
    </location>
</feature>
<evidence type="ECO:0000256" key="4">
    <source>
        <dbReference type="ARBA" id="ARBA00023136"/>
    </source>
</evidence>
<dbReference type="PANTHER" id="PTHR12953">
    <property type="entry name" value="MEMBRANE PROTEIN CH1 RELATED"/>
    <property type="match status" value="1"/>
</dbReference>
<feature type="coiled-coil region" evidence="5">
    <location>
        <begin position="448"/>
        <end position="490"/>
    </location>
</feature>
<evidence type="ECO:0000256" key="1">
    <source>
        <dbReference type="ARBA" id="ARBA00004308"/>
    </source>
</evidence>
<dbReference type="PANTHER" id="PTHR12953:SF0">
    <property type="entry name" value="SUN DOMAIN-CONTAINING OSSIFICATION FACTOR"/>
    <property type="match status" value="1"/>
</dbReference>
<keyword evidence="5" id="KW-0175">Coiled coil</keyword>
<dbReference type="Pfam" id="PF07738">
    <property type="entry name" value="Sad1_UNC"/>
    <property type="match status" value="1"/>
</dbReference>
<evidence type="ECO:0000313" key="8">
    <source>
        <dbReference type="EMBL" id="KAJ3256195.1"/>
    </source>
</evidence>
<dbReference type="GO" id="GO:0034975">
    <property type="term" value="P:protein folding in endoplasmic reticulum"/>
    <property type="evidence" value="ECO:0007669"/>
    <property type="project" value="TreeGrafter"/>
</dbReference>
<dbReference type="Proteomes" id="UP001210925">
    <property type="component" value="Unassembled WGS sequence"/>
</dbReference>
<dbReference type="Gene3D" id="2.60.120.260">
    <property type="entry name" value="Galactose-binding domain-like"/>
    <property type="match status" value="1"/>
</dbReference>
<evidence type="ECO:0000256" key="5">
    <source>
        <dbReference type="SAM" id="Coils"/>
    </source>
</evidence>
<reference evidence="8" key="1">
    <citation type="submission" date="2020-05" db="EMBL/GenBank/DDBJ databases">
        <title>Phylogenomic resolution of chytrid fungi.</title>
        <authorList>
            <person name="Stajich J.E."/>
            <person name="Amses K."/>
            <person name="Simmons R."/>
            <person name="Seto K."/>
            <person name="Myers J."/>
            <person name="Bonds A."/>
            <person name="Quandt C.A."/>
            <person name="Barry K."/>
            <person name="Liu P."/>
            <person name="Grigoriev I."/>
            <person name="Longcore J.E."/>
            <person name="James T.Y."/>
        </authorList>
    </citation>
    <scope>NUCLEOTIDE SEQUENCE</scope>
    <source>
        <strain evidence="8">PLAUS21</strain>
    </source>
</reference>
<dbReference type="EMBL" id="JADGKB010000054">
    <property type="protein sequence ID" value="KAJ3256195.1"/>
    <property type="molecule type" value="Genomic_DNA"/>
</dbReference>
<evidence type="ECO:0000256" key="2">
    <source>
        <dbReference type="ARBA" id="ARBA00022692"/>
    </source>
</evidence>
<feature type="domain" description="SUN" evidence="7">
    <location>
        <begin position="201"/>
        <end position="359"/>
    </location>
</feature>
<evidence type="ECO:0000256" key="3">
    <source>
        <dbReference type="ARBA" id="ARBA00022989"/>
    </source>
</evidence>
<dbReference type="PROSITE" id="PS51469">
    <property type="entry name" value="SUN"/>
    <property type="match status" value="1"/>
</dbReference>
<keyword evidence="9" id="KW-1185">Reference proteome</keyword>
<evidence type="ECO:0000313" key="9">
    <source>
        <dbReference type="Proteomes" id="UP001210925"/>
    </source>
</evidence>
<feature type="region of interest" description="Disordered" evidence="6">
    <location>
        <begin position="80"/>
        <end position="104"/>
    </location>
</feature>
<comment type="subcellular location">
    <subcellularLocation>
        <location evidence="1">Endomembrane system</location>
    </subcellularLocation>
</comment>